<comment type="caution">
    <text evidence="1">The sequence shown here is derived from an EMBL/GenBank/DDBJ whole genome shotgun (WGS) entry which is preliminary data.</text>
</comment>
<reference evidence="1" key="2">
    <citation type="journal article" date="2022" name="New Phytol.">
        <title>Evolutionary transition to the ectomycorrhizal habit in the genomes of a hyperdiverse lineage of mushroom-forming fungi.</title>
        <authorList>
            <person name="Looney B."/>
            <person name="Miyauchi S."/>
            <person name="Morin E."/>
            <person name="Drula E."/>
            <person name="Courty P.E."/>
            <person name="Kohler A."/>
            <person name="Kuo A."/>
            <person name="LaButti K."/>
            <person name="Pangilinan J."/>
            <person name="Lipzen A."/>
            <person name="Riley R."/>
            <person name="Andreopoulos W."/>
            <person name="He G."/>
            <person name="Johnson J."/>
            <person name="Nolan M."/>
            <person name="Tritt A."/>
            <person name="Barry K.W."/>
            <person name="Grigoriev I.V."/>
            <person name="Nagy L.G."/>
            <person name="Hibbett D."/>
            <person name="Henrissat B."/>
            <person name="Matheny P.B."/>
            <person name="Labbe J."/>
            <person name="Martin F.M."/>
        </authorList>
    </citation>
    <scope>NUCLEOTIDE SEQUENCE</scope>
    <source>
        <strain evidence="1">FP105234-sp</strain>
    </source>
</reference>
<reference evidence="1" key="1">
    <citation type="submission" date="2021-02" db="EMBL/GenBank/DDBJ databases">
        <authorList>
            <consortium name="DOE Joint Genome Institute"/>
            <person name="Ahrendt S."/>
            <person name="Looney B.P."/>
            <person name="Miyauchi S."/>
            <person name="Morin E."/>
            <person name="Drula E."/>
            <person name="Courty P.E."/>
            <person name="Chicoki N."/>
            <person name="Fauchery L."/>
            <person name="Kohler A."/>
            <person name="Kuo A."/>
            <person name="Labutti K."/>
            <person name="Pangilinan J."/>
            <person name="Lipzen A."/>
            <person name="Riley R."/>
            <person name="Andreopoulos W."/>
            <person name="He G."/>
            <person name="Johnson J."/>
            <person name="Barry K.W."/>
            <person name="Grigoriev I.V."/>
            <person name="Nagy L."/>
            <person name="Hibbett D."/>
            <person name="Henrissat B."/>
            <person name="Matheny P.B."/>
            <person name="Labbe J."/>
            <person name="Martin F."/>
        </authorList>
    </citation>
    <scope>NUCLEOTIDE SEQUENCE</scope>
    <source>
        <strain evidence="1">FP105234-sp</strain>
    </source>
</reference>
<organism evidence="1 2">
    <name type="scientific">Auriscalpium vulgare</name>
    <dbReference type="NCBI Taxonomy" id="40419"/>
    <lineage>
        <taxon>Eukaryota</taxon>
        <taxon>Fungi</taxon>
        <taxon>Dikarya</taxon>
        <taxon>Basidiomycota</taxon>
        <taxon>Agaricomycotina</taxon>
        <taxon>Agaricomycetes</taxon>
        <taxon>Russulales</taxon>
        <taxon>Auriscalpiaceae</taxon>
        <taxon>Auriscalpium</taxon>
    </lineage>
</organism>
<name>A0ACB8SBT7_9AGAM</name>
<keyword evidence="2" id="KW-1185">Reference proteome</keyword>
<gene>
    <name evidence="1" type="ORF">FA95DRAFT_1600563</name>
</gene>
<dbReference type="EMBL" id="MU275838">
    <property type="protein sequence ID" value="KAI0054069.1"/>
    <property type="molecule type" value="Genomic_DNA"/>
</dbReference>
<proteinExistence type="predicted"/>
<evidence type="ECO:0000313" key="2">
    <source>
        <dbReference type="Proteomes" id="UP000814033"/>
    </source>
</evidence>
<dbReference type="Proteomes" id="UP000814033">
    <property type="component" value="Unassembled WGS sequence"/>
</dbReference>
<sequence>MAIPSATSIPSPIFYIFRPLRTHSSTHTPAARSQPPARPPGRPSDRRRRPRPHLLPPPTPPSPAHMCHRQLRFLQNTACHHLRLLSDANVDCQDPACRLSARHPHDCGIDSKHPCRCRRYYTQPERLTVGETTETCRMTH</sequence>
<evidence type="ECO:0000313" key="1">
    <source>
        <dbReference type="EMBL" id="KAI0054069.1"/>
    </source>
</evidence>
<protein>
    <submittedName>
        <fullName evidence="1">Uncharacterized protein</fullName>
    </submittedName>
</protein>
<accession>A0ACB8SBT7</accession>